<feature type="chain" id="PRO_5041945921" evidence="1">
    <location>
        <begin position="18"/>
        <end position="76"/>
    </location>
</feature>
<gene>
    <name evidence="2" type="ORF">LSH36_928g00007</name>
</gene>
<feature type="signal peptide" evidence="1">
    <location>
        <begin position="1"/>
        <end position="17"/>
    </location>
</feature>
<dbReference type="Proteomes" id="UP001208570">
    <property type="component" value="Unassembled WGS sequence"/>
</dbReference>
<comment type="caution">
    <text evidence="2">The sequence shown here is derived from an EMBL/GenBank/DDBJ whole genome shotgun (WGS) entry which is preliminary data.</text>
</comment>
<sequence length="76" mass="8665">LFGSFCCVFCLFYFVQGLQLVPTFAADLQKAGPHNPKIIYACELFLINRMVNNPLNSPLKYSLQIAEQNQEPNNRL</sequence>
<evidence type="ECO:0000313" key="3">
    <source>
        <dbReference type="Proteomes" id="UP001208570"/>
    </source>
</evidence>
<reference evidence="2" key="1">
    <citation type="journal article" date="2023" name="Mol. Biol. Evol.">
        <title>Third-Generation Sequencing Reveals the Adaptive Role of the Epigenome in Three Deep-Sea Polychaetes.</title>
        <authorList>
            <person name="Perez M."/>
            <person name="Aroh O."/>
            <person name="Sun Y."/>
            <person name="Lan Y."/>
            <person name="Juniper S.K."/>
            <person name="Young C.R."/>
            <person name="Angers B."/>
            <person name="Qian P.Y."/>
        </authorList>
    </citation>
    <scope>NUCLEOTIDE SEQUENCE</scope>
    <source>
        <strain evidence="2">P08H-3</strain>
    </source>
</reference>
<protein>
    <submittedName>
        <fullName evidence="2">Uncharacterized protein</fullName>
    </submittedName>
</protein>
<name>A0AAD9IXS0_9ANNE</name>
<evidence type="ECO:0000256" key="1">
    <source>
        <dbReference type="SAM" id="SignalP"/>
    </source>
</evidence>
<proteinExistence type="predicted"/>
<accession>A0AAD9IXS0</accession>
<keyword evidence="1" id="KW-0732">Signal</keyword>
<organism evidence="2 3">
    <name type="scientific">Paralvinella palmiformis</name>
    <dbReference type="NCBI Taxonomy" id="53620"/>
    <lineage>
        <taxon>Eukaryota</taxon>
        <taxon>Metazoa</taxon>
        <taxon>Spiralia</taxon>
        <taxon>Lophotrochozoa</taxon>
        <taxon>Annelida</taxon>
        <taxon>Polychaeta</taxon>
        <taxon>Sedentaria</taxon>
        <taxon>Canalipalpata</taxon>
        <taxon>Terebellida</taxon>
        <taxon>Terebelliformia</taxon>
        <taxon>Alvinellidae</taxon>
        <taxon>Paralvinella</taxon>
    </lineage>
</organism>
<keyword evidence="3" id="KW-1185">Reference proteome</keyword>
<feature type="non-terminal residue" evidence="2">
    <location>
        <position position="1"/>
    </location>
</feature>
<dbReference type="EMBL" id="JAODUP010000928">
    <property type="protein sequence ID" value="KAK2142654.1"/>
    <property type="molecule type" value="Genomic_DNA"/>
</dbReference>
<dbReference type="AlphaFoldDB" id="A0AAD9IXS0"/>
<evidence type="ECO:0000313" key="2">
    <source>
        <dbReference type="EMBL" id="KAK2142654.1"/>
    </source>
</evidence>